<gene>
    <name evidence="1" type="ORF">Pint_07865</name>
</gene>
<dbReference type="EMBL" id="CM047745">
    <property type="protein sequence ID" value="KAJ0025438.1"/>
    <property type="molecule type" value="Genomic_DNA"/>
</dbReference>
<evidence type="ECO:0000313" key="2">
    <source>
        <dbReference type="Proteomes" id="UP001163603"/>
    </source>
</evidence>
<name>A0ACC0XXZ6_9ROSI</name>
<proteinExistence type="predicted"/>
<dbReference type="Proteomes" id="UP001163603">
    <property type="component" value="Chromosome 10"/>
</dbReference>
<organism evidence="1 2">
    <name type="scientific">Pistacia integerrima</name>
    <dbReference type="NCBI Taxonomy" id="434235"/>
    <lineage>
        <taxon>Eukaryota</taxon>
        <taxon>Viridiplantae</taxon>
        <taxon>Streptophyta</taxon>
        <taxon>Embryophyta</taxon>
        <taxon>Tracheophyta</taxon>
        <taxon>Spermatophyta</taxon>
        <taxon>Magnoliopsida</taxon>
        <taxon>eudicotyledons</taxon>
        <taxon>Gunneridae</taxon>
        <taxon>Pentapetalae</taxon>
        <taxon>rosids</taxon>
        <taxon>malvids</taxon>
        <taxon>Sapindales</taxon>
        <taxon>Anacardiaceae</taxon>
        <taxon>Pistacia</taxon>
    </lineage>
</organism>
<sequence>MWGSGREAWPCFFLSPFFPASLVLLPPCLFFSRFLNLFPFTIFSPHMQVPLLFFSAFHTFFTSHITSYFATHRACFEI</sequence>
<evidence type="ECO:0000313" key="1">
    <source>
        <dbReference type="EMBL" id="KAJ0025438.1"/>
    </source>
</evidence>
<protein>
    <submittedName>
        <fullName evidence="1">Uncharacterized protein</fullName>
    </submittedName>
</protein>
<comment type="caution">
    <text evidence="1">The sequence shown here is derived from an EMBL/GenBank/DDBJ whole genome shotgun (WGS) entry which is preliminary data.</text>
</comment>
<accession>A0ACC0XXZ6</accession>
<reference evidence="2" key="1">
    <citation type="journal article" date="2023" name="G3 (Bethesda)">
        <title>Genome assembly and association tests identify interacting loci associated with vigor, precocity, and sex in interspecific pistachio rootstocks.</title>
        <authorList>
            <person name="Palmer W."/>
            <person name="Jacygrad E."/>
            <person name="Sagayaradj S."/>
            <person name="Cavanaugh K."/>
            <person name="Han R."/>
            <person name="Bertier L."/>
            <person name="Beede B."/>
            <person name="Kafkas S."/>
            <person name="Golino D."/>
            <person name="Preece J."/>
            <person name="Michelmore R."/>
        </authorList>
    </citation>
    <scope>NUCLEOTIDE SEQUENCE [LARGE SCALE GENOMIC DNA]</scope>
</reference>
<keyword evidence="2" id="KW-1185">Reference proteome</keyword>